<feature type="domain" description="Reverse transcriptase Ty1/copia-type" evidence="2">
    <location>
        <begin position="100"/>
        <end position="250"/>
    </location>
</feature>
<sequence length="913" mass="103972">MDLIIPLGQKNTLAEYMILFGADNRPPMMDQDLYNSWKSQMELYMQNREHKRMILESVENGPLIWPTVEENGVTRTKKYAKLSAAEKIQADCDMKETNIILQEVYVTQPSRFIDFQKPNYVYKLKKASYGLKQAPKAWYDRLKAFLIKHKYSMRMVNNTLFTKNSKSHLIIVQIYVNDIIFGYTSQNLCDDFAKIIHDEFEMSMMGELNFFLGLQIKQMEDGIFFNQSKYIKEMLKKFGLEDSKSTKTSMSTEIKLTKDDEADSMDSSKYRGSQIPDNSRKGEGFVSYNVVPPPPTGLFSPLKLVLSNSGLEEFQQREFKGYGPKTTNNVSESVSNEVKESPNAPLVKELVSDDKLEKKTIFPTVAKIEFVRPKQQEKPIRKLVKYAEMYISQCPRGNQRNWNNQKSQQLGSDFVMYNKTCFVCGSFDHVHANCNYHQRERVVSWNNFTRVNYNYSTKKVHPSAHRNMAPRAVLMKTGLRPLNTARRVNNAHPKTTVYSARPIQKVNTARPKVVNTARPNSAVVTAVRANQFNDVKASAYTECVVLSPNFKLLDESQVLLRVPRKNNMYTVDLKNVALLGGEFDGKANEGFFVECSMNSKAFKVFNNRTRIVEKTLHINFLKKPNVAGSGLTWLFDIDTLTKYMNYKPVVAGNQSNGSASKARVETIHEKDYIVLPLWTQDLLFSSSSKDSPSAGWEEEKKNAEGPGNTDSEVPNTEEPRINQEKDTNVNITNNINAVSPTINAADIEDNVIDENIVYRCADDLNTPNLVKISYSDDDEEVGAETDMTNLDTNISVSPIPTTRIHKDHPVVQIIGDIHSAPQTIRITKNVTNLGMFSLVQQRINHKDFQNFLFACFLSQVEPKKNEEEVYVCQPLGFEDPEFPDRVYKVEKALYGLHQAPRACGIRVSGRVTS</sequence>
<evidence type="ECO:0000313" key="3">
    <source>
        <dbReference type="EMBL" id="GEU56481.1"/>
    </source>
</evidence>
<feature type="region of interest" description="Disordered" evidence="1">
    <location>
        <begin position="262"/>
        <end position="282"/>
    </location>
</feature>
<protein>
    <submittedName>
        <fullName evidence="3">Copia protein</fullName>
    </submittedName>
</protein>
<dbReference type="SUPFAM" id="SSF56672">
    <property type="entry name" value="DNA/RNA polymerases"/>
    <property type="match status" value="1"/>
</dbReference>
<dbReference type="InterPro" id="IPR043502">
    <property type="entry name" value="DNA/RNA_pol_sf"/>
</dbReference>
<organism evidence="3">
    <name type="scientific">Tanacetum cinerariifolium</name>
    <name type="common">Dalmatian daisy</name>
    <name type="synonym">Chrysanthemum cinerariifolium</name>
    <dbReference type="NCBI Taxonomy" id="118510"/>
    <lineage>
        <taxon>Eukaryota</taxon>
        <taxon>Viridiplantae</taxon>
        <taxon>Streptophyta</taxon>
        <taxon>Embryophyta</taxon>
        <taxon>Tracheophyta</taxon>
        <taxon>Spermatophyta</taxon>
        <taxon>Magnoliopsida</taxon>
        <taxon>eudicotyledons</taxon>
        <taxon>Gunneridae</taxon>
        <taxon>Pentapetalae</taxon>
        <taxon>asterids</taxon>
        <taxon>campanulids</taxon>
        <taxon>Asterales</taxon>
        <taxon>Asteraceae</taxon>
        <taxon>Asteroideae</taxon>
        <taxon>Anthemideae</taxon>
        <taxon>Anthemidinae</taxon>
        <taxon>Tanacetum</taxon>
    </lineage>
</organism>
<name>A0A6L2L3M0_TANCI</name>
<accession>A0A6L2L3M0</accession>
<feature type="compositionally biased region" description="Polar residues" evidence="1">
    <location>
        <begin position="265"/>
        <end position="277"/>
    </location>
</feature>
<reference evidence="3" key="1">
    <citation type="journal article" date="2019" name="Sci. Rep.">
        <title>Draft genome of Tanacetum cinerariifolium, the natural source of mosquito coil.</title>
        <authorList>
            <person name="Yamashiro T."/>
            <person name="Shiraishi A."/>
            <person name="Satake H."/>
            <person name="Nakayama K."/>
        </authorList>
    </citation>
    <scope>NUCLEOTIDE SEQUENCE</scope>
</reference>
<dbReference type="InterPro" id="IPR013103">
    <property type="entry name" value="RVT_2"/>
</dbReference>
<comment type="caution">
    <text evidence="3">The sequence shown here is derived from an EMBL/GenBank/DDBJ whole genome shotgun (WGS) entry which is preliminary data.</text>
</comment>
<proteinExistence type="predicted"/>
<gene>
    <name evidence="3" type="ORF">Tci_028459</name>
</gene>
<feature type="compositionally biased region" description="Basic and acidic residues" evidence="1">
    <location>
        <begin position="717"/>
        <end position="727"/>
    </location>
</feature>
<evidence type="ECO:0000256" key="1">
    <source>
        <dbReference type="SAM" id="MobiDB-lite"/>
    </source>
</evidence>
<feature type="region of interest" description="Disordered" evidence="1">
    <location>
        <begin position="687"/>
        <end position="728"/>
    </location>
</feature>
<dbReference type="AlphaFoldDB" id="A0A6L2L3M0"/>
<evidence type="ECO:0000259" key="2">
    <source>
        <dbReference type="Pfam" id="PF07727"/>
    </source>
</evidence>
<dbReference type="EMBL" id="BKCJ010003668">
    <property type="protein sequence ID" value="GEU56481.1"/>
    <property type="molecule type" value="Genomic_DNA"/>
</dbReference>
<dbReference type="Pfam" id="PF07727">
    <property type="entry name" value="RVT_2"/>
    <property type="match status" value="1"/>
</dbReference>